<proteinExistence type="predicted"/>
<sequence>MRFGGGVRVGRREGRMPENNVKMKQKWGVLRSKAYMEKFWGNSCCFTEVQALILEQFTLLSVSRLKVPSFLCL</sequence>
<reference evidence="2" key="1">
    <citation type="journal article" date="2017" name="Front. Plant Sci.">
        <title>Climate Clever Clovers: New Paradigm to Reduce the Environmental Footprint of Ruminants by Breeding Low Methanogenic Forages Utilizing Haplotype Variation.</title>
        <authorList>
            <person name="Kaur P."/>
            <person name="Appels R."/>
            <person name="Bayer P.E."/>
            <person name="Keeble-Gagnere G."/>
            <person name="Wang J."/>
            <person name="Hirakawa H."/>
            <person name="Shirasawa K."/>
            <person name="Vercoe P."/>
            <person name="Stefanova K."/>
            <person name="Durmic Z."/>
            <person name="Nichols P."/>
            <person name="Revell C."/>
            <person name="Isobe S.N."/>
            <person name="Edwards D."/>
            <person name="Erskine W."/>
        </authorList>
    </citation>
    <scope>NUCLEOTIDE SEQUENCE [LARGE SCALE GENOMIC DNA]</scope>
    <source>
        <strain evidence="2">cv. Daliak</strain>
    </source>
</reference>
<dbReference type="EMBL" id="DF973283">
    <property type="protein sequence ID" value="GAU23983.1"/>
    <property type="molecule type" value="Genomic_DNA"/>
</dbReference>
<accession>A0A2Z6M1P4</accession>
<keyword evidence="2" id="KW-1185">Reference proteome</keyword>
<name>A0A2Z6M1P4_TRISU</name>
<evidence type="ECO:0000313" key="2">
    <source>
        <dbReference type="Proteomes" id="UP000242715"/>
    </source>
</evidence>
<gene>
    <name evidence="1" type="ORF">TSUD_327840</name>
</gene>
<protein>
    <submittedName>
        <fullName evidence="1">Uncharacterized protein</fullName>
    </submittedName>
</protein>
<evidence type="ECO:0000313" key="1">
    <source>
        <dbReference type="EMBL" id="GAU23983.1"/>
    </source>
</evidence>
<dbReference type="Proteomes" id="UP000242715">
    <property type="component" value="Unassembled WGS sequence"/>
</dbReference>
<organism evidence="1 2">
    <name type="scientific">Trifolium subterraneum</name>
    <name type="common">Subterranean clover</name>
    <dbReference type="NCBI Taxonomy" id="3900"/>
    <lineage>
        <taxon>Eukaryota</taxon>
        <taxon>Viridiplantae</taxon>
        <taxon>Streptophyta</taxon>
        <taxon>Embryophyta</taxon>
        <taxon>Tracheophyta</taxon>
        <taxon>Spermatophyta</taxon>
        <taxon>Magnoliopsida</taxon>
        <taxon>eudicotyledons</taxon>
        <taxon>Gunneridae</taxon>
        <taxon>Pentapetalae</taxon>
        <taxon>rosids</taxon>
        <taxon>fabids</taxon>
        <taxon>Fabales</taxon>
        <taxon>Fabaceae</taxon>
        <taxon>Papilionoideae</taxon>
        <taxon>50 kb inversion clade</taxon>
        <taxon>NPAAA clade</taxon>
        <taxon>Hologalegina</taxon>
        <taxon>IRL clade</taxon>
        <taxon>Trifolieae</taxon>
        <taxon>Trifolium</taxon>
    </lineage>
</organism>
<dbReference type="AlphaFoldDB" id="A0A2Z6M1P4"/>